<evidence type="ECO:0000256" key="4">
    <source>
        <dbReference type="SAM" id="MobiDB-lite"/>
    </source>
</evidence>
<evidence type="ECO:0000313" key="5">
    <source>
        <dbReference type="EMBL" id="RCN59201.1"/>
    </source>
</evidence>
<evidence type="ECO:0000256" key="1">
    <source>
        <dbReference type="ARBA" id="ARBA00001561"/>
    </source>
</evidence>
<protein>
    <recommendedName>
        <fullName evidence="2">N-acetylmuramoyl-L-alanine amidase</fullName>
        <ecNumber evidence="2">3.5.1.28</ecNumber>
    </recommendedName>
</protein>
<evidence type="ECO:0000256" key="2">
    <source>
        <dbReference type="ARBA" id="ARBA00011901"/>
    </source>
</evidence>
<gene>
    <name evidence="5" type="ORF">C4900_05655</name>
</gene>
<dbReference type="Gene3D" id="3.10.350.10">
    <property type="entry name" value="LysM domain"/>
    <property type="match status" value="1"/>
</dbReference>
<dbReference type="PROSITE" id="PS51782">
    <property type="entry name" value="LYSM"/>
    <property type="match status" value="1"/>
</dbReference>
<feature type="compositionally biased region" description="Pro residues" evidence="4">
    <location>
        <begin position="130"/>
        <end position="149"/>
    </location>
</feature>
<dbReference type="PANTHER" id="PTHR30404:SF0">
    <property type="entry name" value="N-ACETYLMURAMOYL-L-ALANINE AMIDASE AMIC"/>
    <property type="match status" value="1"/>
</dbReference>
<organism evidence="5 6">
    <name type="scientific">Acidiferrobacter thiooxydans</name>
    <dbReference type="NCBI Taxonomy" id="163359"/>
    <lineage>
        <taxon>Bacteria</taxon>
        <taxon>Pseudomonadati</taxon>
        <taxon>Pseudomonadota</taxon>
        <taxon>Gammaproteobacteria</taxon>
        <taxon>Acidiferrobacterales</taxon>
        <taxon>Acidiferrobacteraceae</taxon>
        <taxon>Acidiferrobacter</taxon>
    </lineage>
</organism>
<dbReference type="GO" id="GO:0008745">
    <property type="term" value="F:N-acetylmuramoyl-L-alanine amidase activity"/>
    <property type="evidence" value="ECO:0007669"/>
    <property type="project" value="UniProtKB-EC"/>
</dbReference>
<name>A0A1C2G4K3_9GAMM</name>
<feature type="region of interest" description="Disordered" evidence="4">
    <location>
        <begin position="129"/>
        <end position="149"/>
    </location>
</feature>
<dbReference type="Gene3D" id="3.40.630.40">
    <property type="entry name" value="Zn-dependent exopeptidases"/>
    <property type="match status" value="1"/>
</dbReference>
<dbReference type="CDD" id="cd02696">
    <property type="entry name" value="MurNAc-LAA"/>
    <property type="match status" value="1"/>
</dbReference>
<dbReference type="Pfam" id="PF11741">
    <property type="entry name" value="AMIN"/>
    <property type="match status" value="1"/>
</dbReference>
<comment type="catalytic activity">
    <reaction evidence="1">
        <text>Hydrolyzes the link between N-acetylmuramoyl residues and L-amino acid residues in certain cell-wall glycopeptides.</text>
        <dbReference type="EC" id="3.5.1.28"/>
    </reaction>
</comment>
<dbReference type="EMBL" id="PSYR01000001">
    <property type="protein sequence ID" value="RCN59201.1"/>
    <property type="molecule type" value="Genomic_DNA"/>
</dbReference>
<proteinExistence type="predicted"/>
<keyword evidence="6" id="KW-1185">Reference proteome</keyword>
<sequence length="449" mass="47937">MKPRWWIIGVAGFFWGIVAAQAAIRIGRPLVRVGPHAVIVRLSRNRHVVWRSFSLNDPARIVVDLHGVILPGGRALWPEHAAPLKDIRAFTHRDGMVRLVFDLTRKASYAINSLPGGLTLSLATGGAPLSAPPTRPAAGPPAAADPPPAQAVAHLAPVAAPTAPPDIVIAVDPGHGGIDSGACGIDHICEKNVVLRIGRDLAALIDATPGFHAFMTRTGNYYVPLRERVTLAQEHHAAAFISIHANALPEPEGLDVRGAEVFMLSQHGVSREARWLAHSENAADRGGGPHFGTGSGFLHNILLNMTQNGTRRASYDLAKDVLHALHAIGPVHVDHVEKANFMVLLSPTIPSILIETAFISNPHEALRLNSPAYDEQIAHAIWEGVMRDAPRLRARLGMAPGPRLYIVREGETLSGIAQRFHVSIAALRAANGLHGGILQAGASLRIPSG</sequence>
<accession>A0A1C2G4K3</accession>
<dbReference type="RefSeq" id="WP_083995595.1">
    <property type="nucleotide sequence ID" value="NZ_CP080624.1"/>
</dbReference>
<dbReference type="CDD" id="cd00118">
    <property type="entry name" value="LysM"/>
    <property type="match status" value="1"/>
</dbReference>
<dbReference type="AlphaFoldDB" id="A0A1C2G4K3"/>
<dbReference type="InterPro" id="IPR018392">
    <property type="entry name" value="LysM"/>
</dbReference>
<dbReference type="InterPro" id="IPR002508">
    <property type="entry name" value="MurNAc-LAA_cat"/>
</dbReference>
<dbReference type="GO" id="GO:0030288">
    <property type="term" value="C:outer membrane-bounded periplasmic space"/>
    <property type="evidence" value="ECO:0007669"/>
    <property type="project" value="TreeGrafter"/>
</dbReference>
<evidence type="ECO:0000256" key="3">
    <source>
        <dbReference type="ARBA" id="ARBA00022801"/>
    </source>
</evidence>
<dbReference type="SUPFAM" id="SSF53187">
    <property type="entry name" value="Zn-dependent exopeptidases"/>
    <property type="match status" value="1"/>
</dbReference>
<dbReference type="Proteomes" id="UP000253250">
    <property type="component" value="Unassembled WGS sequence"/>
</dbReference>
<dbReference type="Gene3D" id="2.60.40.3500">
    <property type="match status" value="1"/>
</dbReference>
<keyword evidence="3" id="KW-0378">Hydrolase</keyword>
<dbReference type="EC" id="3.5.1.28" evidence="2"/>
<dbReference type="PANTHER" id="PTHR30404">
    <property type="entry name" value="N-ACETYLMURAMOYL-L-ALANINE AMIDASE"/>
    <property type="match status" value="1"/>
</dbReference>
<dbReference type="SUPFAM" id="SSF54106">
    <property type="entry name" value="LysM domain"/>
    <property type="match status" value="1"/>
</dbReference>
<dbReference type="SMART" id="SM00257">
    <property type="entry name" value="LysM"/>
    <property type="match status" value="1"/>
</dbReference>
<dbReference type="InterPro" id="IPR036779">
    <property type="entry name" value="LysM_dom_sf"/>
</dbReference>
<dbReference type="STRING" id="163359.A9R16_06805"/>
<dbReference type="OrthoDB" id="9806267at2"/>
<dbReference type="SMART" id="SM00646">
    <property type="entry name" value="Ami_3"/>
    <property type="match status" value="1"/>
</dbReference>
<dbReference type="InterPro" id="IPR021731">
    <property type="entry name" value="AMIN_dom"/>
</dbReference>
<comment type="caution">
    <text evidence="5">The sequence shown here is derived from an EMBL/GenBank/DDBJ whole genome shotgun (WGS) entry which is preliminary data.</text>
</comment>
<dbReference type="InterPro" id="IPR050695">
    <property type="entry name" value="N-acetylmuramoyl_amidase_3"/>
</dbReference>
<dbReference type="Pfam" id="PF01520">
    <property type="entry name" value="Amidase_3"/>
    <property type="match status" value="1"/>
</dbReference>
<evidence type="ECO:0000313" key="6">
    <source>
        <dbReference type="Proteomes" id="UP000253250"/>
    </source>
</evidence>
<dbReference type="Pfam" id="PF01476">
    <property type="entry name" value="LysM"/>
    <property type="match status" value="1"/>
</dbReference>
<reference evidence="5 6" key="1">
    <citation type="submission" date="2018-02" db="EMBL/GenBank/DDBJ databases">
        <title>Insights into the biology of acidophilic members of the Acidiferrobacteraceae family derived from comparative genomic analyses.</title>
        <authorList>
            <person name="Issotta F."/>
            <person name="Thyssen C."/>
            <person name="Mena C."/>
            <person name="Moya A."/>
            <person name="Bellenberg S."/>
            <person name="Sproer C."/>
            <person name="Covarrubias P.C."/>
            <person name="Sand W."/>
            <person name="Quatrini R."/>
            <person name="Vera M."/>
        </authorList>
    </citation>
    <scope>NUCLEOTIDE SEQUENCE [LARGE SCALE GENOMIC DNA]</scope>
    <source>
        <strain evidence="6">m-1</strain>
    </source>
</reference>
<dbReference type="GO" id="GO:0009253">
    <property type="term" value="P:peptidoglycan catabolic process"/>
    <property type="evidence" value="ECO:0007669"/>
    <property type="project" value="InterPro"/>
</dbReference>